<dbReference type="InterPro" id="IPR045249">
    <property type="entry name" value="HARBI1-like"/>
</dbReference>
<keyword evidence="5" id="KW-0479">Metal-binding</keyword>
<dbReference type="PANTHER" id="PTHR22930">
    <property type="match status" value="1"/>
</dbReference>
<dbReference type="InterPro" id="IPR027806">
    <property type="entry name" value="HARBI1_dom"/>
</dbReference>
<comment type="cofactor">
    <cofactor evidence="1">
        <name>a divalent metal cation</name>
        <dbReference type="ChEBI" id="CHEBI:60240"/>
    </cofactor>
</comment>
<evidence type="ECO:0000256" key="2">
    <source>
        <dbReference type="ARBA" id="ARBA00004123"/>
    </source>
</evidence>
<comment type="subcellular location">
    <subcellularLocation>
        <location evidence="2">Nucleus</location>
    </subcellularLocation>
</comment>
<dbReference type="GO" id="GO:0005634">
    <property type="term" value="C:nucleus"/>
    <property type="evidence" value="ECO:0007669"/>
    <property type="project" value="UniProtKB-SubCell"/>
</dbReference>
<evidence type="ECO:0000313" key="10">
    <source>
        <dbReference type="Proteomes" id="UP000075840"/>
    </source>
</evidence>
<dbReference type="Pfam" id="PF13359">
    <property type="entry name" value="DDE_Tnp_4"/>
    <property type="match status" value="1"/>
</dbReference>
<dbReference type="AlphaFoldDB" id="A0A182IEP8"/>
<dbReference type="GO" id="GO:0016787">
    <property type="term" value="F:hydrolase activity"/>
    <property type="evidence" value="ECO:0007669"/>
    <property type="project" value="UniProtKB-KW"/>
</dbReference>
<dbReference type="EMBL" id="APCN01009228">
    <property type="status" value="NOT_ANNOTATED_CDS"/>
    <property type="molecule type" value="Genomic_DNA"/>
</dbReference>
<evidence type="ECO:0000256" key="4">
    <source>
        <dbReference type="ARBA" id="ARBA00022722"/>
    </source>
</evidence>
<accession>A0A182IEP8</accession>
<protein>
    <recommendedName>
        <fullName evidence="8">DDE Tnp4 domain-containing protein</fullName>
    </recommendedName>
</protein>
<keyword evidence="6" id="KW-0378">Hydrolase</keyword>
<evidence type="ECO:0000256" key="6">
    <source>
        <dbReference type="ARBA" id="ARBA00022801"/>
    </source>
</evidence>
<keyword evidence="10" id="KW-1185">Reference proteome</keyword>
<dbReference type="VEuPathDB" id="VectorBase:AARA21_005920"/>
<evidence type="ECO:0000256" key="1">
    <source>
        <dbReference type="ARBA" id="ARBA00001968"/>
    </source>
</evidence>
<dbReference type="EnsemblMetazoa" id="AARA012075-RA">
    <property type="protein sequence ID" value="AARA012075-PA"/>
    <property type="gene ID" value="AARA012075"/>
</dbReference>
<evidence type="ECO:0000256" key="3">
    <source>
        <dbReference type="ARBA" id="ARBA00006958"/>
    </source>
</evidence>
<dbReference type="Proteomes" id="UP000075840">
    <property type="component" value="Unassembled WGS sequence"/>
</dbReference>
<evidence type="ECO:0000256" key="7">
    <source>
        <dbReference type="ARBA" id="ARBA00023242"/>
    </source>
</evidence>
<name>A0A182IEP8_ANOAR</name>
<evidence type="ECO:0000256" key="5">
    <source>
        <dbReference type="ARBA" id="ARBA00022723"/>
    </source>
</evidence>
<organism evidence="9 10">
    <name type="scientific">Anopheles arabiensis</name>
    <name type="common">Mosquito</name>
    <dbReference type="NCBI Taxonomy" id="7173"/>
    <lineage>
        <taxon>Eukaryota</taxon>
        <taxon>Metazoa</taxon>
        <taxon>Ecdysozoa</taxon>
        <taxon>Arthropoda</taxon>
        <taxon>Hexapoda</taxon>
        <taxon>Insecta</taxon>
        <taxon>Pterygota</taxon>
        <taxon>Neoptera</taxon>
        <taxon>Endopterygota</taxon>
        <taxon>Diptera</taxon>
        <taxon>Nematocera</taxon>
        <taxon>Culicoidea</taxon>
        <taxon>Culicidae</taxon>
        <taxon>Anophelinae</taxon>
        <taxon>Anopheles</taxon>
    </lineage>
</organism>
<proteinExistence type="inferred from homology"/>
<dbReference type="GO" id="GO:0046872">
    <property type="term" value="F:metal ion binding"/>
    <property type="evidence" value="ECO:0007669"/>
    <property type="project" value="UniProtKB-KW"/>
</dbReference>
<evidence type="ECO:0000259" key="8">
    <source>
        <dbReference type="Pfam" id="PF13359"/>
    </source>
</evidence>
<dbReference type="PANTHER" id="PTHR22930:SF269">
    <property type="entry name" value="NUCLEASE HARBI1-LIKE PROTEIN"/>
    <property type="match status" value="1"/>
</dbReference>
<keyword evidence="4" id="KW-0540">Nuclease</keyword>
<dbReference type="GO" id="GO:0004518">
    <property type="term" value="F:nuclease activity"/>
    <property type="evidence" value="ECO:0007669"/>
    <property type="project" value="UniProtKB-KW"/>
</dbReference>
<reference evidence="9" key="1">
    <citation type="submission" date="2022-08" db="UniProtKB">
        <authorList>
            <consortium name="EnsemblMetazoa"/>
        </authorList>
    </citation>
    <scope>IDENTIFICATION</scope>
    <source>
        <strain evidence="9">Dongola</strain>
    </source>
</reference>
<comment type="similarity">
    <text evidence="3">Belongs to the HARBI1 family.</text>
</comment>
<dbReference type="VEuPathDB" id="VectorBase:AARA012075"/>
<feature type="domain" description="DDE Tnp4" evidence="8">
    <location>
        <begin position="123"/>
        <end position="275"/>
    </location>
</feature>
<evidence type="ECO:0000313" key="9">
    <source>
        <dbReference type="EnsemblMetazoa" id="AARA012075-PA"/>
    </source>
</evidence>
<sequence>MSLQQAPPAREWMRPMLRKRDEQASRLLASILEEELDNTIINFMRLSRNDFDYLLKQIGPKIQRMDTNIRLTQAIGQFVPQVCDCLVEVLREQVKLPTCSDEWKRIAQGFQDKWNFPHAIGAIDGKHVMIKSPPHSGTDYFNYRRHFSIVLLGVVDANCNFMYADIGAKGRISDGGVFKNSMLHKKLERNELGIPSPAPLYQTSRILVPYMLLGDKAFPLTKYCLRPFSGFTERGSVERNFNLRHSTARRSVEMAFGILCGRFRVLRKPIELRQENAKK</sequence>
<keyword evidence="7" id="KW-0539">Nucleus</keyword>